<feature type="compositionally biased region" description="Acidic residues" evidence="1">
    <location>
        <begin position="124"/>
        <end position="143"/>
    </location>
</feature>
<dbReference type="AlphaFoldDB" id="A0A915ZAD9"/>
<proteinExistence type="predicted"/>
<dbReference type="VEuPathDB" id="FungiDB:RhiirFUN_016671"/>
<dbReference type="OrthoDB" id="2327825at2759"/>
<accession>A0A915ZAD9</accession>
<evidence type="ECO:0000256" key="1">
    <source>
        <dbReference type="SAM" id="MobiDB-lite"/>
    </source>
</evidence>
<name>A0A915ZAD9_9GLOM</name>
<comment type="caution">
    <text evidence="2">The sequence shown here is derived from an EMBL/GenBank/DDBJ whole genome shotgun (WGS) entry which is preliminary data.</text>
</comment>
<dbReference type="EMBL" id="CAGKOT010000026">
    <property type="protein sequence ID" value="CAB5369274.1"/>
    <property type="molecule type" value="Genomic_DNA"/>
</dbReference>
<dbReference type="Proteomes" id="UP000684084">
    <property type="component" value="Unassembled WGS sequence"/>
</dbReference>
<protein>
    <submittedName>
        <fullName evidence="2">Uncharacterized protein</fullName>
    </submittedName>
</protein>
<feature type="region of interest" description="Disordered" evidence="1">
    <location>
        <begin position="120"/>
        <end position="143"/>
    </location>
</feature>
<organism evidence="2 3">
    <name type="scientific">Rhizophagus irregularis</name>
    <dbReference type="NCBI Taxonomy" id="588596"/>
    <lineage>
        <taxon>Eukaryota</taxon>
        <taxon>Fungi</taxon>
        <taxon>Fungi incertae sedis</taxon>
        <taxon>Mucoromycota</taxon>
        <taxon>Glomeromycotina</taxon>
        <taxon>Glomeromycetes</taxon>
        <taxon>Glomerales</taxon>
        <taxon>Glomeraceae</taxon>
        <taxon>Rhizophagus</taxon>
    </lineage>
</organism>
<evidence type="ECO:0000313" key="2">
    <source>
        <dbReference type="EMBL" id="CAB5369274.1"/>
    </source>
</evidence>
<sequence length="482" mass="56106">MYHRVHSGQSYDSYCFEKRKMSNIEKFDITRCQRLSQLNEKIIKQYETQTGARIILNTGQITTLTISGNSSQFINAKVLIRDFLEKTSFLPTLSYFVLAEHVSNNRKLKFEKFNEKTVEINGDGGDDGNDGNDGYDDDDNDSLDGSDIKSRYFIKFDETVVNYDDNKPDEYINLTPYQFNTINKIGDCLERLFLKIKTTINRSLTFHDQIIFKPKIFFGKLLFFDFTNPEDPFVLQEWYRFNVLSKRGRSESVADCSCDDGDLYGCRTVNNEFQQGSPLIEENFRIFQQKFGFKLDDEQGKNKGKVNITYVPSPTKKRKITLRWSEQENKWKVAINAHGLNRLANIDIVSGSKAPDIRFSLKTFYGLPSEGSEIEKTVNVVQSQISAERDGMWFKSKDFKGTEIKRAVIRQVIRKKCYKNEKFSITFSTVKQEEKGKFFIQDSITLGHKFWDQKISLDNVEEFMTSIFESLFYAREMMNVFV</sequence>
<gene>
    <name evidence="2" type="ORF">CHRIB12_LOCUS12110</name>
</gene>
<reference evidence="2" key="1">
    <citation type="submission" date="2020-05" db="EMBL/GenBank/DDBJ databases">
        <authorList>
            <person name="Rincon C."/>
            <person name="Sanders R I."/>
            <person name="Robbins C."/>
            <person name="Chaturvedi A."/>
        </authorList>
    </citation>
    <scope>NUCLEOTIDE SEQUENCE</scope>
    <source>
        <strain evidence="2">CHB12</strain>
    </source>
</reference>
<evidence type="ECO:0000313" key="3">
    <source>
        <dbReference type="Proteomes" id="UP000684084"/>
    </source>
</evidence>